<dbReference type="GeneID" id="20343790"/>
<evidence type="ECO:0000313" key="5">
    <source>
        <dbReference type="Proteomes" id="UP000006039"/>
    </source>
</evidence>
<keyword evidence="1" id="KW-1133">Transmembrane helix</keyword>
<gene>
    <name evidence="4" type="primary">20343790</name>
    <name evidence="3" type="ORF">GGTG_03332</name>
</gene>
<dbReference type="AlphaFoldDB" id="J3NPX4"/>
<reference evidence="5" key="1">
    <citation type="submission" date="2010-07" db="EMBL/GenBank/DDBJ databases">
        <title>The genome sequence of Gaeumannomyces graminis var. tritici strain R3-111a-1.</title>
        <authorList>
            <consortium name="The Broad Institute Genome Sequencing Platform"/>
            <person name="Ma L.-J."/>
            <person name="Dead R."/>
            <person name="Young S."/>
            <person name="Zeng Q."/>
            <person name="Koehrsen M."/>
            <person name="Alvarado L."/>
            <person name="Berlin A."/>
            <person name="Chapman S.B."/>
            <person name="Chen Z."/>
            <person name="Freedman E."/>
            <person name="Gellesch M."/>
            <person name="Goldberg J."/>
            <person name="Griggs A."/>
            <person name="Gujja S."/>
            <person name="Heilman E.R."/>
            <person name="Heiman D."/>
            <person name="Hepburn T."/>
            <person name="Howarth C."/>
            <person name="Jen D."/>
            <person name="Larson L."/>
            <person name="Mehta T."/>
            <person name="Neiman D."/>
            <person name="Pearson M."/>
            <person name="Roberts A."/>
            <person name="Saif S."/>
            <person name="Shea T."/>
            <person name="Shenoy N."/>
            <person name="Sisk P."/>
            <person name="Stolte C."/>
            <person name="Sykes S."/>
            <person name="Walk T."/>
            <person name="White J."/>
            <person name="Yandava C."/>
            <person name="Haas B."/>
            <person name="Nusbaum C."/>
            <person name="Birren B."/>
        </authorList>
    </citation>
    <scope>NUCLEOTIDE SEQUENCE [LARGE SCALE GENOMIC DNA]</scope>
    <source>
        <strain evidence="5">R3-111a-1</strain>
    </source>
</reference>
<dbReference type="STRING" id="644352.J3NPX4"/>
<dbReference type="EnsemblFungi" id="EJT78230">
    <property type="protein sequence ID" value="EJT78230"/>
    <property type="gene ID" value="GGTG_03332"/>
</dbReference>
<evidence type="ECO:0000259" key="2">
    <source>
        <dbReference type="Pfam" id="PF20237"/>
    </source>
</evidence>
<evidence type="ECO:0000313" key="4">
    <source>
        <dbReference type="EnsemblFungi" id="EJT78230"/>
    </source>
</evidence>
<reference evidence="3" key="2">
    <citation type="submission" date="2010-07" db="EMBL/GenBank/DDBJ databases">
        <authorList>
            <consortium name="The Broad Institute Genome Sequencing Platform"/>
            <consortium name="Broad Institute Genome Sequencing Center for Infectious Disease"/>
            <person name="Ma L.-J."/>
            <person name="Dead R."/>
            <person name="Young S."/>
            <person name="Zeng Q."/>
            <person name="Koehrsen M."/>
            <person name="Alvarado L."/>
            <person name="Berlin A."/>
            <person name="Chapman S.B."/>
            <person name="Chen Z."/>
            <person name="Freedman E."/>
            <person name="Gellesch M."/>
            <person name="Goldberg J."/>
            <person name="Griggs A."/>
            <person name="Gujja S."/>
            <person name="Heilman E.R."/>
            <person name="Heiman D."/>
            <person name="Hepburn T."/>
            <person name="Howarth C."/>
            <person name="Jen D."/>
            <person name="Larson L."/>
            <person name="Mehta T."/>
            <person name="Neiman D."/>
            <person name="Pearson M."/>
            <person name="Roberts A."/>
            <person name="Saif S."/>
            <person name="Shea T."/>
            <person name="Shenoy N."/>
            <person name="Sisk P."/>
            <person name="Stolte C."/>
            <person name="Sykes S."/>
            <person name="Walk T."/>
            <person name="White J."/>
            <person name="Yandava C."/>
            <person name="Haas B."/>
            <person name="Nusbaum C."/>
            <person name="Birren B."/>
        </authorList>
    </citation>
    <scope>NUCLEOTIDE SEQUENCE</scope>
    <source>
        <strain evidence="3">R3-111a-1</strain>
    </source>
</reference>
<dbReference type="eggNOG" id="ENOG502RJ3S">
    <property type="taxonomic scope" value="Eukaryota"/>
</dbReference>
<sequence length="252" mass="28372">MANPIVPPVNGARMAEPETAMPCPTLHNSQTQRIVEIGRRHTYYANERGERINLVALHRMNMQYLRMRLLDEAVDMFKRGDMDDDNSKRVTSLMQDYCTAVRDREYMREWAQRDWPGNPFHLKSERPLERGLIDTLKARGIDPIPMHHPYKSDDGPEQMPGGPWDFDSRTKTRFLQYSLAITGAVILTVPMITMVLIGRTDASLAIVCVFTILFAVGLSYFSPSRLPIELLSATAAYAAVLVVFVGGAATQG</sequence>
<keyword evidence="1" id="KW-0472">Membrane</keyword>
<dbReference type="VEuPathDB" id="FungiDB:GGTG_03332"/>
<organism evidence="3">
    <name type="scientific">Gaeumannomyces tritici (strain R3-111a-1)</name>
    <name type="common">Wheat and barley take-all root rot fungus</name>
    <name type="synonym">Gaeumannomyces graminis var. tritici</name>
    <dbReference type="NCBI Taxonomy" id="644352"/>
    <lineage>
        <taxon>Eukaryota</taxon>
        <taxon>Fungi</taxon>
        <taxon>Dikarya</taxon>
        <taxon>Ascomycota</taxon>
        <taxon>Pezizomycotina</taxon>
        <taxon>Sordariomycetes</taxon>
        <taxon>Sordariomycetidae</taxon>
        <taxon>Magnaporthales</taxon>
        <taxon>Magnaporthaceae</taxon>
        <taxon>Gaeumannomyces</taxon>
    </lineage>
</organism>
<feature type="transmembrane region" description="Helical" evidence="1">
    <location>
        <begin position="174"/>
        <end position="197"/>
    </location>
</feature>
<keyword evidence="5" id="KW-1185">Reference proteome</keyword>
<evidence type="ECO:0000313" key="3">
    <source>
        <dbReference type="EMBL" id="EJT78230.1"/>
    </source>
</evidence>
<reference evidence="3" key="3">
    <citation type="submission" date="2010-09" db="EMBL/GenBank/DDBJ databases">
        <title>Annotation of Gaeumannomyces graminis var. tritici R3-111a-1.</title>
        <authorList>
            <consortium name="The Broad Institute Genome Sequencing Platform"/>
            <person name="Ma L.-J."/>
            <person name="Dead R."/>
            <person name="Young S.K."/>
            <person name="Zeng Q."/>
            <person name="Gargeya S."/>
            <person name="Fitzgerald M."/>
            <person name="Haas B."/>
            <person name="Abouelleil A."/>
            <person name="Alvarado L."/>
            <person name="Arachchi H.M."/>
            <person name="Berlin A."/>
            <person name="Brown A."/>
            <person name="Chapman S.B."/>
            <person name="Chen Z."/>
            <person name="Dunbar C."/>
            <person name="Freedman E."/>
            <person name="Gearin G."/>
            <person name="Gellesch M."/>
            <person name="Goldberg J."/>
            <person name="Griggs A."/>
            <person name="Gujja S."/>
            <person name="Heiman D."/>
            <person name="Howarth C."/>
            <person name="Larson L."/>
            <person name="Lui A."/>
            <person name="MacDonald P.J.P."/>
            <person name="Mehta T."/>
            <person name="Montmayeur A."/>
            <person name="Murphy C."/>
            <person name="Neiman D."/>
            <person name="Pearson M."/>
            <person name="Priest M."/>
            <person name="Roberts A."/>
            <person name="Saif S."/>
            <person name="Shea T."/>
            <person name="Shenoy N."/>
            <person name="Sisk P."/>
            <person name="Stolte C."/>
            <person name="Sykes S."/>
            <person name="Yandava C."/>
            <person name="Wortman J."/>
            <person name="Nusbaum C."/>
            <person name="Birren B."/>
        </authorList>
    </citation>
    <scope>NUCLEOTIDE SEQUENCE</scope>
    <source>
        <strain evidence="3">R3-111a-1</strain>
    </source>
</reference>
<feature type="transmembrane region" description="Helical" evidence="1">
    <location>
        <begin position="228"/>
        <end position="249"/>
    </location>
</feature>
<reference evidence="4" key="5">
    <citation type="submission" date="2018-04" db="UniProtKB">
        <authorList>
            <consortium name="EnsemblFungi"/>
        </authorList>
    </citation>
    <scope>IDENTIFICATION</scope>
    <source>
        <strain evidence="4">R3-111a-1</strain>
    </source>
</reference>
<keyword evidence="1" id="KW-0812">Transmembrane</keyword>
<feature type="domain" description="DUF6594" evidence="2">
    <location>
        <begin position="45"/>
        <end position="242"/>
    </location>
</feature>
<dbReference type="EMBL" id="GL385396">
    <property type="protein sequence ID" value="EJT78230.1"/>
    <property type="molecule type" value="Genomic_DNA"/>
</dbReference>
<protein>
    <recommendedName>
        <fullName evidence="2">DUF6594 domain-containing protein</fullName>
    </recommendedName>
</protein>
<dbReference type="Proteomes" id="UP000006039">
    <property type="component" value="Unassembled WGS sequence"/>
</dbReference>
<name>J3NPX4_GAET3</name>
<dbReference type="HOGENOM" id="CLU_096555_0_0_1"/>
<evidence type="ECO:0000256" key="1">
    <source>
        <dbReference type="SAM" id="Phobius"/>
    </source>
</evidence>
<accession>J3NPX4</accession>
<reference evidence="4" key="4">
    <citation type="journal article" date="2015" name="G3 (Bethesda)">
        <title>Genome sequences of three phytopathogenic species of the Magnaporthaceae family of fungi.</title>
        <authorList>
            <person name="Okagaki L.H."/>
            <person name="Nunes C.C."/>
            <person name="Sailsbery J."/>
            <person name="Clay B."/>
            <person name="Brown D."/>
            <person name="John T."/>
            <person name="Oh Y."/>
            <person name="Young N."/>
            <person name="Fitzgerald M."/>
            <person name="Haas B.J."/>
            <person name="Zeng Q."/>
            <person name="Young S."/>
            <person name="Adiconis X."/>
            <person name="Fan L."/>
            <person name="Levin J.Z."/>
            <person name="Mitchell T.K."/>
            <person name="Okubara P.A."/>
            <person name="Farman M.L."/>
            <person name="Kohn L.M."/>
            <person name="Birren B."/>
            <person name="Ma L.-J."/>
            <person name="Dean R.A."/>
        </authorList>
    </citation>
    <scope>NUCLEOTIDE SEQUENCE</scope>
    <source>
        <strain evidence="4">R3-111a-1</strain>
    </source>
</reference>
<feature type="transmembrane region" description="Helical" evidence="1">
    <location>
        <begin position="203"/>
        <end position="221"/>
    </location>
</feature>
<dbReference type="OrthoDB" id="3546297at2759"/>
<dbReference type="Pfam" id="PF20237">
    <property type="entry name" value="DUF6594"/>
    <property type="match status" value="1"/>
</dbReference>
<dbReference type="InterPro" id="IPR046529">
    <property type="entry name" value="DUF6594"/>
</dbReference>
<proteinExistence type="predicted"/>
<dbReference type="RefSeq" id="XP_009219375.1">
    <property type="nucleotide sequence ID" value="XM_009221111.1"/>
</dbReference>